<feature type="region of interest" description="Disordered" evidence="1">
    <location>
        <begin position="512"/>
        <end position="552"/>
    </location>
</feature>
<dbReference type="HOGENOM" id="CLU_003972_0_0_1"/>
<feature type="compositionally biased region" description="Polar residues" evidence="1">
    <location>
        <begin position="605"/>
        <end position="617"/>
    </location>
</feature>
<evidence type="ECO:0000256" key="2">
    <source>
        <dbReference type="SAM" id="Phobius"/>
    </source>
</evidence>
<feature type="transmembrane region" description="Helical" evidence="2">
    <location>
        <begin position="168"/>
        <end position="195"/>
    </location>
</feature>
<feature type="compositionally biased region" description="Low complexity" evidence="1">
    <location>
        <begin position="736"/>
        <end position="749"/>
    </location>
</feature>
<feature type="compositionally biased region" description="Low complexity" evidence="1">
    <location>
        <begin position="984"/>
        <end position="1001"/>
    </location>
</feature>
<feature type="transmembrane region" description="Helical" evidence="2">
    <location>
        <begin position="249"/>
        <end position="268"/>
    </location>
</feature>
<feature type="compositionally biased region" description="Polar residues" evidence="1">
    <location>
        <begin position="1"/>
        <end position="12"/>
    </location>
</feature>
<feature type="region of interest" description="Disordered" evidence="1">
    <location>
        <begin position="814"/>
        <end position="869"/>
    </location>
</feature>
<keyword evidence="4" id="KW-1185">Reference proteome</keyword>
<keyword evidence="2" id="KW-0812">Transmembrane</keyword>
<feature type="region of interest" description="Disordered" evidence="1">
    <location>
        <begin position="605"/>
        <end position="802"/>
    </location>
</feature>
<feature type="compositionally biased region" description="Low complexity" evidence="1">
    <location>
        <begin position="673"/>
        <end position="694"/>
    </location>
</feature>
<sequence>MPPPGSSSRQGASTTPSPTDNPPSSSRLSKDSEGYPSWLPKRPPPPAPASTFQSSILGGMHGSTPSPVEPMPFVGGRKPTPRSVRIVNLQDSFVGAAEKDGLIGREPTDQTQVGVNVPPKVWTRASGVPPTAFNASEHDELLPLPQPRFNAKNLHLQILEHPSKWMRVYYFLWPLIVFYHIPLQTFFDFNALFVLLQVAKYPNPQTSGKNWALGAAAYVACWLAWIFVVCVVYELIYSFSRRWRLRRPLILPIYLSSPAFNLAALTSYTNFSFLQHLRYSAFFPEHTTAINTQLSSDTDYDLDDYYDPKEHSWKQGLAETFFFYSQNLPTVALLLPRAGLSLALLFAFSSPPPNFAFVNAGAISKRDATFFRNDGALTDYSRGVLIANASWTAWKVLVLLVSWVGLWLSSNQRLGGICGPRHKWEESEQEKTRSVYSEAASEYGAYRGSFYHPGEGSTEYGGDELPWEWRESTRMRVQDSFEFCLTVRKSRSDSSAGVLRWSTASGVPVVGHAYGQRSRRYRNRHHKRKSSSKGKEPSTSNEKAELEGGQDERFEGLERVLAAVGFPTPASPSRRGILHRDLFAAPASTSEAAAPHHPAIEPLQFQQTQPTASTSMFTGLEAPKMAKRNSKDKIPGSSTGTAPLLSLPYPFSRPGAGQVSSKDSVPFPGTRNSRSSKSSGSKNSKSGSSSADTGSGSGSGSAEGEEEEEEEEEDEEEDDDDDDEEDEDAIDDSEEPSSGRASGSMSSLGQPIGSPSRYPFGMRRPIGAGHGRSMSGVSSGMSSGPAMSGGSHVHSQSLSSSYGTGAVSVITHSTGNRESTDSEAGRERASLSQGSSSADHGNGIPMPPRHPRAQGQGRGRTSTGASSSSAAAAMAALSMHSALVAFPTVQEMRRVDSGRGVVVHPALLYGEGFGSDMEGQHEQHDDEDDDDDDDDEDMEDEARGEREDRVGLLGLPSSPRTSRVSLANTSSSSGHSGEARSRTHSALSGSSRSRHSSTQARSRSRTHSSHSPSVRERANSLGASMRSLMQGASASLTQLDLVMRGATGPAAGLGGLISRPRSRVNSSMARLEEDVVFSPSATEMGERNRGVSGASSGSGSGEAVSPLAGRTSAEEAEGYVSSGGTHSRSGSESFSAENYTFGRPILFMRPAVEQQHERVEEEDELVVMERSTGTAGRGSPSGTAAVPIPSVMRLDEPVSSGDPLSQSLSTTSFYSLGASDHTASPTTPVPGPSAEHAPSVRDPSPPRQGVDIPWNQRGLLVPSAHRSRWGSSQQPHDGATTSSDSPPDISTAAGSFVTAAATIEGNTTATDSSGQRTVPSSSWGTAGAFGPALRSGGMVERPGEDMGAGGAWRIM</sequence>
<feature type="compositionally biased region" description="Acidic residues" evidence="1">
    <location>
        <begin position="925"/>
        <end position="940"/>
    </location>
</feature>
<feature type="compositionally biased region" description="Low complexity" evidence="1">
    <location>
        <begin position="13"/>
        <end position="26"/>
    </location>
</feature>
<evidence type="ECO:0000256" key="1">
    <source>
        <dbReference type="SAM" id="MobiDB-lite"/>
    </source>
</evidence>
<feature type="compositionally biased region" description="Polar residues" evidence="1">
    <location>
        <begin position="1122"/>
        <end position="1135"/>
    </location>
</feature>
<dbReference type="EMBL" id="KN831774">
    <property type="protein sequence ID" value="KIM44156.1"/>
    <property type="molecule type" value="Genomic_DNA"/>
</dbReference>
<feature type="compositionally biased region" description="Polar residues" evidence="1">
    <location>
        <begin position="1304"/>
        <end position="1324"/>
    </location>
</feature>
<feature type="compositionally biased region" description="Gly residues" evidence="1">
    <location>
        <begin position="1346"/>
        <end position="1355"/>
    </location>
</feature>
<feature type="compositionally biased region" description="Acidic residues" evidence="1">
    <location>
        <begin position="703"/>
        <end position="735"/>
    </location>
</feature>
<feature type="transmembrane region" description="Helical" evidence="2">
    <location>
        <begin position="338"/>
        <end position="363"/>
    </location>
</feature>
<feature type="compositionally biased region" description="Basic residues" evidence="1">
    <location>
        <begin position="517"/>
        <end position="532"/>
    </location>
</feature>
<feature type="compositionally biased region" description="Basic and acidic residues" evidence="1">
    <location>
        <begin position="818"/>
        <end position="829"/>
    </location>
</feature>
<feature type="region of interest" description="Disordered" evidence="1">
    <location>
        <begin position="1077"/>
        <end position="1135"/>
    </location>
</feature>
<dbReference type="Proteomes" id="UP000053424">
    <property type="component" value="Unassembled WGS sequence"/>
</dbReference>
<feature type="compositionally biased region" description="Basic and acidic residues" evidence="1">
    <location>
        <begin position="941"/>
        <end position="950"/>
    </location>
</feature>
<feature type="compositionally biased region" description="Polar residues" evidence="1">
    <location>
        <begin position="830"/>
        <end position="839"/>
    </location>
</feature>
<keyword evidence="2" id="KW-0472">Membrane</keyword>
<feature type="transmembrane region" description="Helical" evidence="2">
    <location>
        <begin position="384"/>
        <end position="408"/>
    </location>
</feature>
<feature type="region of interest" description="Disordered" evidence="1">
    <location>
        <begin position="911"/>
        <end position="1022"/>
    </location>
</feature>
<evidence type="ECO:0000313" key="3">
    <source>
        <dbReference type="EMBL" id="KIM44156.1"/>
    </source>
</evidence>
<accession>A0A0C3CK78</accession>
<feature type="transmembrane region" description="Helical" evidence="2">
    <location>
        <begin position="215"/>
        <end position="237"/>
    </location>
</feature>
<feature type="compositionally biased region" description="Low complexity" evidence="1">
    <location>
        <begin position="853"/>
        <end position="869"/>
    </location>
</feature>
<evidence type="ECO:0008006" key="5">
    <source>
        <dbReference type="Google" id="ProtNLM"/>
    </source>
</evidence>
<reference evidence="3 4" key="1">
    <citation type="submission" date="2014-04" db="EMBL/GenBank/DDBJ databases">
        <authorList>
            <consortium name="DOE Joint Genome Institute"/>
            <person name="Kuo A."/>
            <person name="Gay G."/>
            <person name="Dore J."/>
            <person name="Kohler A."/>
            <person name="Nagy L.G."/>
            <person name="Floudas D."/>
            <person name="Copeland A."/>
            <person name="Barry K.W."/>
            <person name="Cichocki N."/>
            <person name="Veneault-Fourrey C."/>
            <person name="LaButti K."/>
            <person name="Lindquist E.A."/>
            <person name="Lipzen A."/>
            <person name="Lundell T."/>
            <person name="Morin E."/>
            <person name="Murat C."/>
            <person name="Sun H."/>
            <person name="Tunlid A."/>
            <person name="Henrissat B."/>
            <person name="Grigoriev I.V."/>
            <person name="Hibbett D.S."/>
            <person name="Martin F."/>
            <person name="Nordberg H.P."/>
            <person name="Cantor M.N."/>
            <person name="Hua S.X."/>
        </authorList>
    </citation>
    <scope>NUCLEOTIDE SEQUENCE [LARGE SCALE GENOMIC DNA]</scope>
    <source>
        <strain evidence="4">h7</strain>
    </source>
</reference>
<dbReference type="STRING" id="686832.A0A0C3CK78"/>
<proteinExistence type="predicted"/>
<dbReference type="OrthoDB" id="2575061at2759"/>
<feature type="region of interest" description="Disordered" evidence="1">
    <location>
        <begin position="1153"/>
        <end position="1188"/>
    </location>
</feature>
<evidence type="ECO:0000313" key="4">
    <source>
        <dbReference type="Proteomes" id="UP000053424"/>
    </source>
</evidence>
<feature type="region of interest" description="Disordered" evidence="1">
    <location>
        <begin position="1"/>
        <end position="79"/>
    </location>
</feature>
<feature type="compositionally biased region" description="Low complexity" evidence="1">
    <location>
        <begin position="1279"/>
        <end position="1293"/>
    </location>
</feature>
<feature type="compositionally biased region" description="Polar residues" evidence="1">
    <location>
        <begin position="958"/>
        <end position="969"/>
    </location>
</feature>
<feature type="compositionally biased region" description="Low complexity" evidence="1">
    <location>
        <begin position="1090"/>
        <end position="1105"/>
    </location>
</feature>
<name>A0A0C3CK78_HEBCY</name>
<feature type="compositionally biased region" description="Low complexity" evidence="1">
    <location>
        <begin position="771"/>
        <end position="801"/>
    </location>
</feature>
<organism evidence="3 4">
    <name type="scientific">Hebeloma cylindrosporum</name>
    <dbReference type="NCBI Taxonomy" id="76867"/>
    <lineage>
        <taxon>Eukaryota</taxon>
        <taxon>Fungi</taxon>
        <taxon>Dikarya</taxon>
        <taxon>Basidiomycota</taxon>
        <taxon>Agaricomycotina</taxon>
        <taxon>Agaricomycetes</taxon>
        <taxon>Agaricomycetidae</taxon>
        <taxon>Agaricales</taxon>
        <taxon>Agaricineae</taxon>
        <taxon>Hymenogastraceae</taxon>
        <taxon>Hebeloma</taxon>
    </lineage>
</organism>
<gene>
    <name evidence="3" type="ORF">M413DRAFT_375874</name>
</gene>
<feature type="compositionally biased region" description="Basic and acidic residues" evidence="1">
    <location>
        <begin position="542"/>
        <end position="552"/>
    </location>
</feature>
<protein>
    <recommendedName>
        <fullName evidence="5">Proteophosphoglycan ppg4</fullName>
    </recommendedName>
</protein>
<reference evidence="4" key="2">
    <citation type="submission" date="2015-01" db="EMBL/GenBank/DDBJ databases">
        <title>Evolutionary Origins and Diversification of the Mycorrhizal Mutualists.</title>
        <authorList>
            <consortium name="DOE Joint Genome Institute"/>
            <consortium name="Mycorrhizal Genomics Consortium"/>
            <person name="Kohler A."/>
            <person name="Kuo A."/>
            <person name="Nagy L.G."/>
            <person name="Floudas D."/>
            <person name="Copeland A."/>
            <person name="Barry K.W."/>
            <person name="Cichocki N."/>
            <person name="Veneault-Fourrey C."/>
            <person name="LaButti K."/>
            <person name="Lindquist E.A."/>
            <person name="Lipzen A."/>
            <person name="Lundell T."/>
            <person name="Morin E."/>
            <person name="Murat C."/>
            <person name="Riley R."/>
            <person name="Ohm R."/>
            <person name="Sun H."/>
            <person name="Tunlid A."/>
            <person name="Henrissat B."/>
            <person name="Grigoriev I.V."/>
            <person name="Hibbett D.S."/>
            <person name="Martin F."/>
        </authorList>
    </citation>
    <scope>NUCLEOTIDE SEQUENCE [LARGE SCALE GENOMIC DNA]</scope>
    <source>
        <strain evidence="4">h7</strain>
    </source>
</reference>
<keyword evidence="2" id="KW-1133">Transmembrane helix</keyword>
<feature type="region of interest" description="Disordered" evidence="1">
    <location>
        <begin position="1216"/>
        <end position="1355"/>
    </location>
</feature>